<dbReference type="Proteomes" id="UP000827889">
    <property type="component" value="Chromosome 4"/>
</dbReference>
<protein>
    <submittedName>
        <fullName evidence="2">Uncharacterized protein LOC115741007 isoform X1</fullName>
    </submittedName>
</protein>
<dbReference type="InterPro" id="IPR012876">
    <property type="entry name" value="DUF1677_pln"/>
</dbReference>
<reference evidence="2" key="1">
    <citation type="submission" date="2025-08" db="UniProtKB">
        <authorList>
            <consortium name="RefSeq"/>
        </authorList>
    </citation>
    <scope>IDENTIFICATION</scope>
    <source>
        <tissue evidence="2">Leaf</tissue>
    </source>
</reference>
<dbReference type="GeneID" id="115741007"/>
<sequence length="198" mass="21880">MQRLIRQALASPTRRSSFENFDHLQLPSSIREVSSRCDSSMASATATARSDKKAMIAATAAMDSQSQPLRNGQNVIPPLELEFAECDCCGLAEECTLEYIGRVRERFGGRWICGLCTEAVKDEAIRSEGGIDNEEALGRHMKFCEQFRSSSPPANPTEDLISAVKQLLRRTLDSPRKPGSVCRPMMVRSKSCFSALSE</sequence>
<evidence type="ECO:0000313" key="2">
    <source>
        <dbReference type="RefSeq" id="XP_048134149.1"/>
    </source>
</evidence>
<proteinExistence type="predicted"/>
<evidence type="ECO:0000313" key="1">
    <source>
        <dbReference type="Proteomes" id="UP000827889"/>
    </source>
</evidence>
<dbReference type="PANTHER" id="PTHR33108">
    <property type="entry name" value="OS01G0745000 PROTEIN"/>
    <property type="match status" value="1"/>
</dbReference>
<keyword evidence="1" id="KW-1185">Reference proteome</keyword>
<dbReference type="Pfam" id="PF07911">
    <property type="entry name" value="DUF1677"/>
    <property type="match status" value="1"/>
</dbReference>
<dbReference type="PANTHER" id="PTHR33108:SF56">
    <property type="entry name" value="DUF1677 FAMILY PROTEIN"/>
    <property type="match status" value="1"/>
</dbReference>
<dbReference type="RefSeq" id="XP_048134149.1">
    <property type="nucleotide sequence ID" value="XM_048278192.1"/>
</dbReference>
<name>A0ABM3HC15_9MYRT</name>
<organism evidence="1 2">
    <name type="scientific">Rhodamnia argentea</name>
    <dbReference type="NCBI Taxonomy" id="178133"/>
    <lineage>
        <taxon>Eukaryota</taxon>
        <taxon>Viridiplantae</taxon>
        <taxon>Streptophyta</taxon>
        <taxon>Embryophyta</taxon>
        <taxon>Tracheophyta</taxon>
        <taxon>Spermatophyta</taxon>
        <taxon>Magnoliopsida</taxon>
        <taxon>eudicotyledons</taxon>
        <taxon>Gunneridae</taxon>
        <taxon>Pentapetalae</taxon>
        <taxon>rosids</taxon>
        <taxon>malvids</taxon>
        <taxon>Myrtales</taxon>
        <taxon>Myrtaceae</taxon>
        <taxon>Myrtoideae</taxon>
        <taxon>Myrteae</taxon>
        <taxon>Australasian group</taxon>
        <taxon>Rhodamnia</taxon>
    </lineage>
</organism>
<gene>
    <name evidence="2" type="primary">LOC115741007</name>
</gene>
<accession>A0ABM3HC15</accession>